<feature type="compositionally biased region" description="Basic and acidic residues" evidence="1">
    <location>
        <begin position="161"/>
        <end position="175"/>
    </location>
</feature>
<reference evidence="2" key="1">
    <citation type="submission" date="2021-07" db="EMBL/GenBank/DDBJ databases">
        <authorList>
            <person name="Durling M."/>
        </authorList>
    </citation>
    <scope>NUCLEOTIDE SEQUENCE</scope>
</reference>
<dbReference type="EMBL" id="CAJVRM010000640">
    <property type="protein sequence ID" value="CAG8982503.1"/>
    <property type="molecule type" value="Genomic_DNA"/>
</dbReference>
<organism evidence="2 3">
    <name type="scientific">Hymenoscyphus albidus</name>
    <dbReference type="NCBI Taxonomy" id="595503"/>
    <lineage>
        <taxon>Eukaryota</taxon>
        <taxon>Fungi</taxon>
        <taxon>Dikarya</taxon>
        <taxon>Ascomycota</taxon>
        <taxon>Pezizomycotina</taxon>
        <taxon>Leotiomycetes</taxon>
        <taxon>Helotiales</taxon>
        <taxon>Helotiaceae</taxon>
        <taxon>Hymenoscyphus</taxon>
    </lineage>
</organism>
<feature type="region of interest" description="Disordered" evidence="1">
    <location>
        <begin position="155"/>
        <end position="175"/>
    </location>
</feature>
<accession>A0A9N9LZ54</accession>
<name>A0A9N9LZ54_9HELO</name>
<protein>
    <submittedName>
        <fullName evidence="2">Uncharacterized protein</fullName>
    </submittedName>
</protein>
<dbReference type="OrthoDB" id="10303625at2759"/>
<comment type="caution">
    <text evidence="2">The sequence shown here is derived from an EMBL/GenBank/DDBJ whole genome shotgun (WGS) entry which is preliminary data.</text>
</comment>
<dbReference type="AlphaFoldDB" id="A0A9N9LZ54"/>
<dbReference type="Proteomes" id="UP000701801">
    <property type="component" value="Unassembled WGS sequence"/>
</dbReference>
<sequence length="175" mass="20254">MFMAEILCGKMEVLRDLNIHEGAEAFAYRKTVVSLERNYSRAYMEKSWTSDSTKLILEKTSTFPNGRGSGQTLSECSGRKAVRVRELSTSEDEFKLQGDFCIPATWQKRQFLRMMAHNMSRKLRDNQCLDPPLRPPHNSRVDPYQKNAITRFLMDGGSDQPRIDFDHPNSHVHDR</sequence>
<keyword evidence="3" id="KW-1185">Reference proteome</keyword>
<evidence type="ECO:0000313" key="3">
    <source>
        <dbReference type="Proteomes" id="UP000701801"/>
    </source>
</evidence>
<evidence type="ECO:0000313" key="2">
    <source>
        <dbReference type="EMBL" id="CAG8982503.1"/>
    </source>
</evidence>
<proteinExistence type="predicted"/>
<gene>
    <name evidence="2" type="ORF">HYALB_00002283</name>
</gene>
<evidence type="ECO:0000256" key="1">
    <source>
        <dbReference type="SAM" id="MobiDB-lite"/>
    </source>
</evidence>